<name>A0ABD6BNW0_9EURY</name>
<sequence>MVSSPSTTQLFGVAMLVVGAVVLLFSLRYVWRAGRVFRSQSVTSLAGVTPGSYVRVAGAVEDGDEGALTAPFSGRESLVLRYAVEERRLSPLLLPWFVTIHERAGSVPFRLRTPAAAVDVVEPAHTVTLDRATVATVDADEDAPERIARFERRTDALPTTTAWRDPPGPLRGIAAALSFGTRRYTEQRASPGDDVTVVGRVTESGDLDPLVVSDRSRGATLRRMAGTSLLGLAIGAFAVAMGLVLLFVA</sequence>
<proteinExistence type="predicted"/>
<feature type="transmembrane region" description="Helical" evidence="1">
    <location>
        <begin position="12"/>
        <end position="31"/>
    </location>
</feature>
<protein>
    <recommendedName>
        <fullName evidence="4">RING-type E3 ubiquitin transferase</fullName>
    </recommendedName>
</protein>
<evidence type="ECO:0000256" key="1">
    <source>
        <dbReference type="SAM" id="Phobius"/>
    </source>
</evidence>
<gene>
    <name evidence="2" type="ORF">ACFSAU_02035</name>
</gene>
<accession>A0ABD6BNW0</accession>
<dbReference type="Proteomes" id="UP001597139">
    <property type="component" value="Unassembled WGS sequence"/>
</dbReference>
<keyword evidence="1" id="KW-0812">Transmembrane</keyword>
<dbReference type="AlphaFoldDB" id="A0ABD6BNW0"/>
<keyword evidence="1" id="KW-0472">Membrane</keyword>
<keyword evidence="1" id="KW-1133">Transmembrane helix</keyword>
<dbReference type="EMBL" id="JBHUCZ010000001">
    <property type="protein sequence ID" value="MFD1566259.1"/>
    <property type="molecule type" value="Genomic_DNA"/>
</dbReference>
<organism evidence="2 3">
    <name type="scientific">Halolamina litorea</name>
    <dbReference type="NCBI Taxonomy" id="1515593"/>
    <lineage>
        <taxon>Archaea</taxon>
        <taxon>Methanobacteriati</taxon>
        <taxon>Methanobacteriota</taxon>
        <taxon>Stenosarchaea group</taxon>
        <taxon>Halobacteria</taxon>
        <taxon>Halobacteriales</taxon>
        <taxon>Haloferacaceae</taxon>
    </lineage>
</organism>
<evidence type="ECO:0000313" key="3">
    <source>
        <dbReference type="Proteomes" id="UP001597139"/>
    </source>
</evidence>
<dbReference type="RefSeq" id="WP_267645528.1">
    <property type="nucleotide sequence ID" value="NZ_JANHGR010000001.1"/>
</dbReference>
<keyword evidence="3" id="KW-1185">Reference proteome</keyword>
<comment type="caution">
    <text evidence="2">The sequence shown here is derived from an EMBL/GenBank/DDBJ whole genome shotgun (WGS) entry which is preliminary data.</text>
</comment>
<evidence type="ECO:0000313" key="2">
    <source>
        <dbReference type="EMBL" id="MFD1566259.1"/>
    </source>
</evidence>
<feature type="transmembrane region" description="Helical" evidence="1">
    <location>
        <begin position="225"/>
        <end position="248"/>
    </location>
</feature>
<evidence type="ECO:0008006" key="4">
    <source>
        <dbReference type="Google" id="ProtNLM"/>
    </source>
</evidence>
<reference evidence="2 3" key="1">
    <citation type="journal article" date="2019" name="Int. J. Syst. Evol. Microbiol.">
        <title>The Global Catalogue of Microorganisms (GCM) 10K type strain sequencing project: providing services to taxonomists for standard genome sequencing and annotation.</title>
        <authorList>
            <consortium name="The Broad Institute Genomics Platform"/>
            <consortium name="The Broad Institute Genome Sequencing Center for Infectious Disease"/>
            <person name="Wu L."/>
            <person name="Ma J."/>
        </authorList>
    </citation>
    <scope>NUCLEOTIDE SEQUENCE [LARGE SCALE GENOMIC DNA]</scope>
    <source>
        <strain evidence="2 3">CGMCC 1.12859</strain>
    </source>
</reference>